<dbReference type="PANTHER" id="PTHR37625:SF5">
    <property type="entry name" value="LIPOPROTEIN"/>
    <property type="match status" value="1"/>
</dbReference>
<proteinExistence type="predicted"/>
<feature type="chain" id="PRO_5026151352" evidence="1">
    <location>
        <begin position="24"/>
        <end position="251"/>
    </location>
</feature>
<reference evidence="2 3" key="1">
    <citation type="submission" date="2020-02" db="EMBL/GenBank/DDBJ databases">
        <title>Pseudomonas Putida W5 Complete Genome Assembly.</title>
        <authorList>
            <person name="Yuan Z.-C."/>
            <person name="Shaw G.A."/>
            <person name="Cusano A.D."/>
            <person name="Caddey B.J."/>
            <person name="Weselowski B.J."/>
        </authorList>
    </citation>
    <scope>NUCLEOTIDE SEQUENCE [LARGE SCALE GENOMIC DNA]</scope>
    <source>
        <strain evidence="2 3">W5</strain>
    </source>
</reference>
<dbReference type="NCBIfam" id="TIGR03352">
    <property type="entry name" value="VI_chp_3"/>
    <property type="match status" value="1"/>
</dbReference>
<protein>
    <submittedName>
        <fullName evidence="2">Type VI secretion system lipoprotein TssJ</fullName>
    </submittedName>
</protein>
<name>A0A6I6XY06_PSEPU</name>
<evidence type="ECO:0000256" key="1">
    <source>
        <dbReference type="SAM" id="SignalP"/>
    </source>
</evidence>
<gene>
    <name evidence="2" type="primary">tssJ</name>
    <name evidence="2" type="ORF">C2H86_11915</name>
</gene>
<organism evidence="2 3">
    <name type="scientific">Pseudomonas putida</name>
    <name type="common">Arthrobacter siderocapsulatus</name>
    <dbReference type="NCBI Taxonomy" id="303"/>
    <lineage>
        <taxon>Bacteria</taxon>
        <taxon>Pseudomonadati</taxon>
        <taxon>Pseudomonadota</taxon>
        <taxon>Gammaproteobacteria</taxon>
        <taxon>Pseudomonadales</taxon>
        <taxon>Pseudomonadaceae</taxon>
        <taxon>Pseudomonas</taxon>
    </lineage>
</organism>
<evidence type="ECO:0000313" key="3">
    <source>
        <dbReference type="Proteomes" id="UP000464480"/>
    </source>
</evidence>
<dbReference type="PROSITE" id="PS51257">
    <property type="entry name" value="PROKAR_LIPOPROTEIN"/>
    <property type="match status" value="1"/>
</dbReference>
<dbReference type="InterPro" id="IPR017734">
    <property type="entry name" value="T6SS_SciN"/>
</dbReference>
<dbReference type="InterPro" id="IPR038706">
    <property type="entry name" value="Type_VI_SciN-like_sf"/>
</dbReference>
<dbReference type="Pfam" id="PF12790">
    <property type="entry name" value="T6SS-SciN"/>
    <property type="match status" value="1"/>
</dbReference>
<dbReference type="EMBL" id="CP026115">
    <property type="protein sequence ID" value="QHG65086.1"/>
    <property type="molecule type" value="Genomic_DNA"/>
</dbReference>
<accession>A0A6I6XY06</accession>
<keyword evidence="2" id="KW-0449">Lipoprotein</keyword>
<evidence type="ECO:0000313" key="2">
    <source>
        <dbReference type="EMBL" id="QHG65086.1"/>
    </source>
</evidence>
<dbReference type="Gene3D" id="2.60.40.4150">
    <property type="entry name" value="Type VI secretion system, lipoprotein SciN"/>
    <property type="match status" value="1"/>
</dbReference>
<dbReference type="Proteomes" id="UP000464480">
    <property type="component" value="Chromosome"/>
</dbReference>
<dbReference type="RefSeq" id="WP_159410435.1">
    <property type="nucleotide sequence ID" value="NZ_CP026115.2"/>
</dbReference>
<sequence>MLPRRMLCASLLLVLTTTSGCTALGKMSKVLKDPSIPVGAPEDVPTELAISIHVSPTLNGVADNGESAEAAPGELEPGPYTVSLSADDPHALTEKVASLFSYLQAQYPESVPADESALGDYEVPTTGLERPDATPGHGPQLASPIAVKVLQLRDDSLLLNSVYQQLVPDPAKALRNTYIRDDDYLLSPGQFKFVPFEPLHDDTRFIAVIADYRSLESATWQQVLRIAPRGRRVVLSLQVHDAQIELKEEDR</sequence>
<dbReference type="PANTHER" id="PTHR37625">
    <property type="entry name" value="OUTER MEMBRANE LIPOPROTEIN-RELATED"/>
    <property type="match status" value="1"/>
</dbReference>
<feature type="signal peptide" evidence="1">
    <location>
        <begin position="1"/>
        <end position="23"/>
    </location>
</feature>
<keyword evidence="1" id="KW-0732">Signal</keyword>
<dbReference type="AlphaFoldDB" id="A0A6I6XY06"/>